<proteinExistence type="predicted"/>
<evidence type="ECO:0000259" key="1">
    <source>
        <dbReference type="Pfam" id="PF19954"/>
    </source>
</evidence>
<protein>
    <recommendedName>
        <fullName evidence="1">Effector-associated domain-containing protein</fullName>
    </recommendedName>
</protein>
<dbReference type="Pfam" id="PF19954">
    <property type="entry name" value="EAD10"/>
    <property type="match status" value="1"/>
</dbReference>
<comment type="caution">
    <text evidence="2">The sequence shown here is derived from an EMBL/GenBank/DDBJ whole genome shotgun (WGS) entry which is preliminary data.</text>
</comment>
<sequence>MNNIDKINTILQRLESGNWNNSDLNLLRQILQDSDRTTLEQLGKYNVSISEGKEIHIGDRTYYQWDETAIQAIVRAIQEQIAKIQPSTTENIFNISGGTIGNITASGTIISNPAPPQPPQNPHQ</sequence>
<gene>
    <name evidence="2" type="ORF">VB854_13650</name>
</gene>
<feature type="domain" description="Effector-associated" evidence="1">
    <location>
        <begin position="1"/>
        <end position="77"/>
    </location>
</feature>
<dbReference type="EMBL" id="JAYGHT010000072">
    <property type="protein sequence ID" value="MEA5519988.1"/>
    <property type="molecule type" value="Genomic_DNA"/>
</dbReference>
<dbReference type="RefSeq" id="WP_323217750.1">
    <property type="nucleotide sequence ID" value="NZ_JAYGHT010000072.1"/>
</dbReference>
<keyword evidence="3" id="KW-1185">Reference proteome</keyword>
<evidence type="ECO:0000313" key="3">
    <source>
        <dbReference type="Proteomes" id="UP001301728"/>
    </source>
</evidence>
<reference evidence="2 3" key="1">
    <citation type="submission" date="2023-12" db="EMBL/GenBank/DDBJ databases">
        <title>Baltic Sea Cyanobacteria.</title>
        <authorList>
            <person name="Delbaje E."/>
            <person name="Fewer D.P."/>
            <person name="Shishido T.K."/>
        </authorList>
    </citation>
    <scope>NUCLEOTIDE SEQUENCE [LARGE SCALE GENOMIC DNA]</scope>
    <source>
        <strain evidence="2 3">CCNP 1315</strain>
    </source>
</reference>
<evidence type="ECO:0000313" key="2">
    <source>
        <dbReference type="EMBL" id="MEA5519988.1"/>
    </source>
</evidence>
<organism evidence="2 3">
    <name type="scientific">Limnoraphis robusta CCNP1315</name>
    <dbReference type="NCBI Taxonomy" id="3110306"/>
    <lineage>
        <taxon>Bacteria</taxon>
        <taxon>Bacillati</taxon>
        <taxon>Cyanobacteriota</taxon>
        <taxon>Cyanophyceae</taxon>
        <taxon>Oscillatoriophycideae</taxon>
        <taxon>Oscillatoriales</taxon>
        <taxon>Sirenicapillariaceae</taxon>
        <taxon>Limnoraphis</taxon>
    </lineage>
</organism>
<accession>A0ABU5U1G7</accession>
<dbReference type="Proteomes" id="UP001301728">
    <property type="component" value="Unassembled WGS sequence"/>
</dbReference>
<name>A0ABU5U1G7_9CYAN</name>
<dbReference type="InterPro" id="IPR045429">
    <property type="entry name" value="EAD10"/>
</dbReference>